<gene>
    <name evidence="1" type="ORF">A3D49_00625</name>
</gene>
<protein>
    <recommendedName>
        <fullName evidence="3">Serine hydrolase FSH domain-containing protein</fullName>
    </recommendedName>
</protein>
<evidence type="ECO:0008006" key="3">
    <source>
        <dbReference type="Google" id="ProtNLM"/>
    </source>
</evidence>
<dbReference type="EMBL" id="MHVS01000005">
    <property type="protein sequence ID" value="OHA96380.1"/>
    <property type="molecule type" value="Genomic_DNA"/>
</dbReference>
<evidence type="ECO:0000313" key="2">
    <source>
        <dbReference type="Proteomes" id="UP000177279"/>
    </source>
</evidence>
<sequence length="160" mass="17995">MKKFLHIIPAWEDTGDMESYAKLANIARSKGYEVVSHNVDWKKPLHPQIFPVAKDDVIFGFSLGAILAWFVAQDYPCRQVILASMQPLSSFADTKIKQAFIDLAGTEFTEDLIVHIKSEHKAEKQVILYGDKEGEKGDILVANTGHEMNDSYLEEVGKLL</sequence>
<dbReference type="AlphaFoldDB" id="A0A1G2TGH5"/>
<dbReference type="SUPFAM" id="SSF53474">
    <property type="entry name" value="alpha/beta-Hydrolases"/>
    <property type="match status" value="1"/>
</dbReference>
<reference evidence="1 2" key="1">
    <citation type="journal article" date="2016" name="Nat. Commun.">
        <title>Thousands of microbial genomes shed light on interconnected biogeochemical processes in an aquifer system.</title>
        <authorList>
            <person name="Anantharaman K."/>
            <person name="Brown C.T."/>
            <person name="Hug L.A."/>
            <person name="Sharon I."/>
            <person name="Castelle C.J."/>
            <person name="Probst A.J."/>
            <person name="Thomas B.C."/>
            <person name="Singh A."/>
            <person name="Wilkins M.J."/>
            <person name="Karaoz U."/>
            <person name="Brodie E.L."/>
            <person name="Williams K.H."/>
            <person name="Hubbard S.S."/>
            <person name="Banfield J.F."/>
        </authorList>
    </citation>
    <scope>NUCLEOTIDE SEQUENCE [LARGE SCALE GENOMIC DNA]</scope>
</reference>
<dbReference type="Gene3D" id="3.40.50.1820">
    <property type="entry name" value="alpha/beta hydrolase"/>
    <property type="match status" value="1"/>
</dbReference>
<comment type="caution">
    <text evidence="1">The sequence shown here is derived from an EMBL/GenBank/DDBJ whole genome shotgun (WGS) entry which is preliminary data.</text>
</comment>
<name>A0A1G2TGH5_9BACT</name>
<accession>A0A1G2TGH5</accession>
<evidence type="ECO:0000313" key="1">
    <source>
        <dbReference type="EMBL" id="OHA96380.1"/>
    </source>
</evidence>
<organism evidence="1 2">
    <name type="scientific">Candidatus Zambryskibacteria bacterium RIFCSPHIGHO2_02_FULL_43_37</name>
    <dbReference type="NCBI Taxonomy" id="1802749"/>
    <lineage>
        <taxon>Bacteria</taxon>
        <taxon>Candidatus Zambryskiibacteriota</taxon>
    </lineage>
</organism>
<dbReference type="Proteomes" id="UP000177279">
    <property type="component" value="Unassembled WGS sequence"/>
</dbReference>
<proteinExistence type="predicted"/>
<dbReference type="InterPro" id="IPR029058">
    <property type="entry name" value="AB_hydrolase_fold"/>
</dbReference>